<feature type="transmembrane region" description="Helical" evidence="1">
    <location>
        <begin position="252"/>
        <end position="272"/>
    </location>
</feature>
<keyword evidence="1" id="KW-0472">Membrane</keyword>
<feature type="transmembrane region" description="Helical" evidence="1">
    <location>
        <begin position="323"/>
        <end position="342"/>
    </location>
</feature>
<evidence type="ECO:0000256" key="1">
    <source>
        <dbReference type="SAM" id="Phobius"/>
    </source>
</evidence>
<dbReference type="Pfam" id="PF04123">
    <property type="entry name" value="DUF373"/>
    <property type="match status" value="1"/>
</dbReference>
<evidence type="ECO:0000313" key="3">
    <source>
        <dbReference type="EMBL" id="QXJ36018.1"/>
    </source>
</evidence>
<sequence>MVKTIVIYVDIDDDIGDLGFSSPIIGEEKCKLALDKAAYFMPTDSDFNSMVVAFNIYVDLKRKGEDAEIVFISGSKKGGTESQLEFSKKLDKVIEELSPEYAVVVYDSPDDARAIPIIQSRLKISAVQQVIVEQYRGVEETYMLLAKYIRKAITEKRYARVFLGVPGIILALAGILAALNLSVYIEPTILIILGGAMVIKGLKIDDLIESWWENSTIMVITATVSIISLLIGVINLYIQLQLVRGLSSVQEFAFAILQILPYASFSAIILFGGKAVSKGLNKDIRVWHDIIKIINIVIIYFILFTVVKDIIDNTYILTIQSLYTLILASIVIISIYITLTALEKYGILEKLIKRI</sequence>
<organism evidence="2 4">
    <name type="scientific">Saccharolobus shibatae</name>
    <dbReference type="NCBI Taxonomy" id="2286"/>
    <lineage>
        <taxon>Archaea</taxon>
        <taxon>Thermoproteota</taxon>
        <taxon>Thermoprotei</taxon>
        <taxon>Sulfolobales</taxon>
        <taxon>Sulfolobaceae</taxon>
        <taxon>Saccharolobus</taxon>
    </lineage>
</organism>
<evidence type="ECO:0000313" key="2">
    <source>
        <dbReference type="EMBL" id="QXJ32887.1"/>
    </source>
</evidence>
<keyword evidence="1 3" id="KW-0812">Transmembrane</keyword>
<evidence type="ECO:0000313" key="4">
    <source>
        <dbReference type="Proteomes" id="UP000693941"/>
    </source>
</evidence>
<accession>A0A8F5BWQ7</accession>
<dbReference type="EMBL" id="CP077713">
    <property type="protein sequence ID" value="QXJ36018.1"/>
    <property type="molecule type" value="Genomic_DNA"/>
</dbReference>
<name>A0A8F5BWQ7_9CREN</name>
<protein>
    <submittedName>
        <fullName evidence="3">Putative transmembrane protein</fullName>
    </submittedName>
</protein>
<gene>
    <name evidence="2" type="ORF">J5U21_02542</name>
    <name evidence="3" type="ORF">J5U22_02569</name>
</gene>
<evidence type="ECO:0000313" key="5">
    <source>
        <dbReference type="Proteomes" id="UP000694036"/>
    </source>
</evidence>
<dbReference type="RefSeq" id="WP_218258458.1">
    <property type="nucleotide sequence ID" value="NZ_CP077713.1"/>
</dbReference>
<keyword evidence="5" id="KW-1185">Reference proteome</keyword>
<reference evidence="2 5" key="1">
    <citation type="journal article" date="2021" name="Environ. Microbiol.">
        <title>New insights into the diversity and evolution of the archaeal mobilome from three complete genomes of Saccharolobus shibatae.</title>
        <authorList>
            <person name="Medvedeva S."/>
            <person name="Brandt D."/>
            <person name="Cvirkaite-Krupovic V."/>
            <person name="Liu Y."/>
            <person name="Severinov K."/>
            <person name="Ishino S."/>
            <person name="Ishino Y."/>
            <person name="Prangishvili D."/>
            <person name="Kalinowski J."/>
            <person name="Krupovic M."/>
        </authorList>
    </citation>
    <scope>NUCLEOTIDE SEQUENCE</scope>
    <source>
        <strain evidence="2">BEU9</strain>
        <strain evidence="3 5">S38A</strain>
    </source>
</reference>
<dbReference type="EMBL" id="CP077715">
    <property type="protein sequence ID" value="QXJ32887.1"/>
    <property type="molecule type" value="Genomic_DNA"/>
</dbReference>
<feature type="transmembrane region" description="Helical" evidence="1">
    <location>
        <begin position="216"/>
        <end position="240"/>
    </location>
</feature>
<proteinExistence type="predicted"/>
<dbReference type="AlphaFoldDB" id="A0A8F5BWQ7"/>
<feature type="transmembrane region" description="Helical" evidence="1">
    <location>
        <begin position="158"/>
        <end position="178"/>
    </location>
</feature>
<keyword evidence="1" id="KW-1133">Transmembrane helix</keyword>
<dbReference type="InterPro" id="IPR007254">
    <property type="entry name" value="DUF373"/>
</dbReference>
<dbReference type="Proteomes" id="UP000694036">
    <property type="component" value="Chromosome"/>
</dbReference>
<dbReference type="PANTHER" id="PTHR38815:SF1">
    <property type="entry name" value="DUF373 FAMILY PROTEIN"/>
    <property type="match status" value="1"/>
</dbReference>
<dbReference type="Proteomes" id="UP000693941">
    <property type="component" value="Chromosome"/>
</dbReference>
<dbReference type="GeneID" id="65560958"/>
<feature type="transmembrane region" description="Helical" evidence="1">
    <location>
        <begin position="293"/>
        <end position="311"/>
    </location>
</feature>
<feature type="transmembrane region" description="Helical" evidence="1">
    <location>
        <begin position="184"/>
        <end position="204"/>
    </location>
</feature>
<dbReference type="PANTHER" id="PTHR38815">
    <property type="entry name" value="HYPOTHETICAL MEMBRANE PROTEIN, CONSERVED, DUF373 FAMILY"/>
    <property type="match status" value="1"/>
</dbReference>